<keyword evidence="3 4" id="KW-0378">Hydrolase</keyword>
<dbReference type="GO" id="GO:0008783">
    <property type="term" value="F:agmatinase activity"/>
    <property type="evidence" value="ECO:0007669"/>
    <property type="project" value="TreeGrafter"/>
</dbReference>
<dbReference type="STRING" id="1678841.TBC1_11445"/>
<dbReference type="SUPFAM" id="SSF52768">
    <property type="entry name" value="Arginase/deacetylase"/>
    <property type="match status" value="1"/>
</dbReference>
<dbReference type="InterPro" id="IPR006035">
    <property type="entry name" value="Ureohydrolase"/>
</dbReference>
<dbReference type="PANTHER" id="PTHR11358:SF26">
    <property type="entry name" value="GUANIDINO ACID HYDROLASE, MITOCHONDRIAL"/>
    <property type="match status" value="1"/>
</dbReference>
<dbReference type="Gene3D" id="3.40.800.10">
    <property type="entry name" value="Ureohydrolase domain"/>
    <property type="match status" value="1"/>
</dbReference>
<evidence type="ECO:0000313" key="6">
    <source>
        <dbReference type="Proteomes" id="UP000053091"/>
    </source>
</evidence>
<sequence length="289" mass="31630">MKQKQFGSLPVQLTNFENAKFVILPVPFEGPGHVFKGSDKGPEALIDASASIDLYDIHSDSEAYKAGIHTAEAVRERSPEKMVKEVQARTLQLLKKKKFPVIVGGEHTVAIGAFRAFADYYKDKDLTILQFDAHAAGSAEAGGTAYHHHCVMKHAAVHAPVLQAGIRSMSLAEREDVEPGRMFYAGSMLDGSNKTWMYDFLNKLTRNVFITIDLDVLDPSLMPAVATPEPGGLQWSGFIEILTKVSEKSNIAGVCIAGLVPIKYNKAPNFIAARLLNTILTLRYTSALK</sequence>
<reference evidence="5" key="1">
    <citation type="journal article" date="2015" name="Genome Announc.">
        <title>Draft Genome Sequence of Bacteroidales Strain TBC1, a Novel Isolate from a Methanogenic Wastewater Treatment System.</title>
        <authorList>
            <person name="Tourlousse D.M."/>
            <person name="Matsuura N."/>
            <person name="Sun L."/>
            <person name="Toyonaga M."/>
            <person name="Kuroda K."/>
            <person name="Ohashi A."/>
            <person name="Cruz R."/>
            <person name="Yamaguchi T."/>
            <person name="Sekiguchi Y."/>
        </authorList>
    </citation>
    <scope>NUCLEOTIDE SEQUENCE [LARGE SCALE GENOMIC DNA]</scope>
    <source>
        <strain evidence="5">TBC1</strain>
    </source>
</reference>
<dbReference type="InterPro" id="IPR020855">
    <property type="entry name" value="Ureohydrolase_Mn_BS"/>
</dbReference>
<evidence type="ECO:0000256" key="4">
    <source>
        <dbReference type="RuleBase" id="RU003684"/>
    </source>
</evidence>
<evidence type="ECO:0000256" key="3">
    <source>
        <dbReference type="ARBA" id="ARBA00022801"/>
    </source>
</evidence>
<dbReference type="PIRSF" id="PIRSF036979">
    <property type="entry name" value="Arginase"/>
    <property type="match status" value="1"/>
</dbReference>
<dbReference type="AlphaFoldDB" id="A0A0S7BPJ6"/>
<evidence type="ECO:0000256" key="2">
    <source>
        <dbReference type="ARBA" id="ARBA00022723"/>
    </source>
</evidence>
<dbReference type="GO" id="GO:0046872">
    <property type="term" value="F:metal ion binding"/>
    <property type="evidence" value="ECO:0007669"/>
    <property type="project" value="UniProtKB-KW"/>
</dbReference>
<dbReference type="InterPro" id="IPR023696">
    <property type="entry name" value="Ureohydrolase_dom_sf"/>
</dbReference>
<evidence type="ECO:0000313" key="5">
    <source>
        <dbReference type="EMBL" id="GAP42316.1"/>
    </source>
</evidence>
<keyword evidence="2" id="KW-0479">Metal-binding</keyword>
<dbReference type="PROSITE" id="PS01053">
    <property type="entry name" value="ARGINASE_1"/>
    <property type="match status" value="1"/>
</dbReference>
<proteinExistence type="inferred from homology"/>
<dbReference type="Proteomes" id="UP000053091">
    <property type="component" value="Unassembled WGS sequence"/>
</dbReference>
<dbReference type="GO" id="GO:0033389">
    <property type="term" value="P:putrescine biosynthetic process from arginine, via agmatine"/>
    <property type="evidence" value="ECO:0007669"/>
    <property type="project" value="TreeGrafter"/>
</dbReference>
<gene>
    <name evidence="5" type="ORF">TBC1_11445</name>
</gene>
<protein>
    <submittedName>
        <fullName evidence="5">Arginase family enzyme</fullName>
    </submittedName>
</protein>
<keyword evidence="6" id="KW-1185">Reference proteome</keyword>
<dbReference type="Pfam" id="PF00491">
    <property type="entry name" value="Arginase"/>
    <property type="match status" value="1"/>
</dbReference>
<comment type="similarity">
    <text evidence="1">Belongs to the arginase family. Agmatinase subfamily.</text>
</comment>
<dbReference type="EMBL" id="DF968182">
    <property type="protein sequence ID" value="GAP42316.1"/>
    <property type="molecule type" value="Genomic_DNA"/>
</dbReference>
<accession>A0A0S7BPJ6</accession>
<dbReference type="OrthoDB" id="9788689at2"/>
<dbReference type="PROSITE" id="PS51409">
    <property type="entry name" value="ARGINASE_2"/>
    <property type="match status" value="1"/>
</dbReference>
<organism evidence="5">
    <name type="scientific">Lentimicrobium saccharophilum</name>
    <dbReference type="NCBI Taxonomy" id="1678841"/>
    <lineage>
        <taxon>Bacteria</taxon>
        <taxon>Pseudomonadati</taxon>
        <taxon>Bacteroidota</taxon>
        <taxon>Bacteroidia</taxon>
        <taxon>Bacteroidales</taxon>
        <taxon>Lentimicrobiaceae</taxon>
        <taxon>Lentimicrobium</taxon>
    </lineage>
</organism>
<dbReference type="RefSeq" id="WP_062037843.1">
    <property type="nucleotide sequence ID" value="NZ_DF968182.1"/>
</dbReference>
<name>A0A0S7BPJ6_9BACT</name>
<dbReference type="PANTHER" id="PTHR11358">
    <property type="entry name" value="ARGINASE/AGMATINASE"/>
    <property type="match status" value="1"/>
</dbReference>
<evidence type="ECO:0000256" key="1">
    <source>
        <dbReference type="ARBA" id="ARBA00009227"/>
    </source>
</evidence>